<dbReference type="GO" id="GO:0032153">
    <property type="term" value="C:cell division site"/>
    <property type="evidence" value="ECO:0007669"/>
    <property type="project" value="TreeGrafter"/>
</dbReference>
<keyword evidence="4 6" id="KW-1133">Transmembrane helix</keyword>
<gene>
    <name evidence="7" type="ORF">IL45_07730</name>
    <name evidence="8" type="ORF">LY02_00070</name>
</gene>
<dbReference type="GO" id="GO:0051301">
    <property type="term" value="P:cell division"/>
    <property type="evidence" value="ECO:0007669"/>
    <property type="project" value="InterPro"/>
</dbReference>
<dbReference type="GO" id="GO:0005886">
    <property type="term" value="C:plasma membrane"/>
    <property type="evidence" value="ECO:0007669"/>
    <property type="project" value="TreeGrafter"/>
</dbReference>
<feature type="transmembrane region" description="Helical" evidence="6">
    <location>
        <begin position="181"/>
        <end position="214"/>
    </location>
</feature>
<dbReference type="PANTHER" id="PTHR30474:SF1">
    <property type="entry name" value="PEPTIDOGLYCAN GLYCOSYLTRANSFERASE MRDB"/>
    <property type="match status" value="1"/>
</dbReference>
<sequence>MGIGDKPKFDIYIILIYLALLLIGWLTIYSAAQVSQYHGILDMDQLYGKQILWIGLAFLIISFILAMDVKFFERFGSIIYIISLLSLLGLFVFGKELNGAKSWYSLGSMTLQPSEFAKAATALAVAKFLSGINISLKNTKDLLLVGLIIALPALFIIPQPDPGSALVYGAFFFALHREGLSLWYLSLVLVAIGLFLGTLVLGTWWIALIILIAMTVIYLLSQKRRHKKRLPKPRIILFLIISGVCVLYSLSTNYIFNNLLEDRHRNRIDIVLGRVEDNQGVGYNINQSVIAVGSGGFAGKGLLEGTQTQGGFVPEQETDFIFSAIGEEWGFIGASLVIILFMSLCYRLIIMAERQKNQFARIYGYSVAGIFFIHFFVNIGMVLGLLPTVGIPLPFMSYGGSGLWGFTILLFIFVKLDGHRMSYEH</sequence>
<dbReference type="RefSeq" id="WP_036582344.1">
    <property type="nucleotide sequence ID" value="NZ_CP136694.1"/>
</dbReference>
<feature type="transmembrane region" description="Helical" evidence="6">
    <location>
        <begin position="78"/>
        <end position="96"/>
    </location>
</feature>
<reference evidence="7 9" key="1">
    <citation type="submission" date="2014-07" db="EMBL/GenBank/DDBJ databases">
        <title>Draft genome sequence of Nonlabens ulvanivorans, an ulvan degrading bacterium.</title>
        <authorList>
            <person name="Kopel M."/>
            <person name="Helbert W."/>
            <person name="Henrissat B."/>
            <person name="Doniger T."/>
            <person name="Banin E."/>
        </authorList>
    </citation>
    <scope>NUCLEOTIDE SEQUENCE [LARGE SCALE GENOMIC DNA]</scope>
    <source>
        <strain evidence="7 9">PLR</strain>
    </source>
</reference>
<dbReference type="Proteomes" id="UP000028531">
    <property type="component" value="Unassembled WGS sequence"/>
</dbReference>
<evidence type="ECO:0000256" key="4">
    <source>
        <dbReference type="ARBA" id="ARBA00022989"/>
    </source>
</evidence>
<keyword evidence="3" id="KW-0133">Cell shape</keyword>
<dbReference type="Pfam" id="PF01098">
    <property type="entry name" value="FTSW_RODA_SPOVE"/>
    <property type="match status" value="2"/>
</dbReference>
<feature type="transmembrane region" description="Helical" evidence="6">
    <location>
        <begin position="142"/>
        <end position="161"/>
    </location>
</feature>
<keyword evidence="2 6" id="KW-0812">Transmembrane</keyword>
<dbReference type="Proteomes" id="UP000239997">
    <property type="component" value="Unassembled WGS sequence"/>
</dbReference>
<evidence type="ECO:0000313" key="7">
    <source>
        <dbReference type="EMBL" id="KEZ92033.1"/>
    </source>
</evidence>
<evidence type="ECO:0000256" key="6">
    <source>
        <dbReference type="SAM" id="Phobius"/>
    </source>
</evidence>
<feature type="transmembrane region" description="Helical" evidence="6">
    <location>
        <begin position="51"/>
        <end position="71"/>
    </location>
</feature>
<name>A0A084JSU9_NONUL</name>
<dbReference type="NCBIfam" id="NF037961">
    <property type="entry name" value="RodA_shape"/>
    <property type="match status" value="1"/>
</dbReference>
<feature type="transmembrane region" description="Helical" evidence="6">
    <location>
        <begin position="12"/>
        <end position="31"/>
    </location>
</feature>
<comment type="caution">
    <text evidence="7">The sequence shown here is derived from an EMBL/GenBank/DDBJ whole genome shotgun (WGS) entry which is preliminary data.</text>
</comment>
<evidence type="ECO:0000313" key="9">
    <source>
        <dbReference type="Proteomes" id="UP000028531"/>
    </source>
</evidence>
<evidence type="ECO:0000256" key="3">
    <source>
        <dbReference type="ARBA" id="ARBA00022960"/>
    </source>
</evidence>
<feature type="transmembrane region" description="Helical" evidence="6">
    <location>
        <begin position="329"/>
        <end position="350"/>
    </location>
</feature>
<evidence type="ECO:0000313" key="8">
    <source>
        <dbReference type="EMBL" id="PRX14861.1"/>
    </source>
</evidence>
<keyword evidence="5 6" id="KW-0472">Membrane</keyword>
<feature type="transmembrane region" description="Helical" evidence="6">
    <location>
        <begin position="395"/>
        <end position="414"/>
    </location>
</feature>
<dbReference type="GeneID" id="90594992"/>
<evidence type="ECO:0000313" key="10">
    <source>
        <dbReference type="Proteomes" id="UP000239997"/>
    </source>
</evidence>
<dbReference type="EMBL" id="PVNA01000001">
    <property type="protein sequence ID" value="PRX14861.1"/>
    <property type="molecule type" value="Genomic_DNA"/>
</dbReference>
<reference evidence="8 10" key="2">
    <citation type="submission" date="2018-03" db="EMBL/GenBank/DDBJ databases">
        <title>Genomic Encyclopedia of Archaeal and Bacterial Type Strains, Phase II (KMG-II): from individual species to whole genera.</title>
        <authorList>
            <person name="Goeker M."/>
        </authorList>
    </citation>
    <scope>NUCLEOTIDE SEQUENCE [LARGE SCALE GENOMIC DNA]</scope>
    <source>
        <strain evidence="8 10">DSM 22727</strain>
    </source>
</reference>
<evidence type="ECO:0000256" key="5">
    <source>
        <dbReference type="ARBA" id="ARBA00023136"/>
    </source>
</evidence>
<comment type="subcellular location">
    <subcellularLocation>
        <location evidence="1">Membrane</location>
        <topology evidence="1">Multi-pass membrane protein</topology>
    </subcellularLocation>
</comment>
<organism evidence="7 9">
    <name type="scientific">Nonlabens ulvanivorans</name>
    <name type="common">Persicivirga ulvanivorans</name>
    <dbReference type="NCBI Taxonomy" id="906888"/>
    <lineage>
        <taxon>Bacteria</taxon>
        <taxon>Pseudomonadati</taxon>
        <taxon>Bacteroidota</taxon>
        <taxon>Flavobacteriia</taxon>
        <taxon>Flavobacteriales</taxon>
        <taxon>Flavobacteriaceae</taxon>
        <taxon>Nonlabens</taxon>
    </lineage>
</organism>
<evidence type="ECO:0000256" key="2">
    <source>
        <dbReference type="ARBA" id="ARBA00022692"/>
    </source>
</evidence>
<feature type="transmembrane region" description="Helical" evidence="6">
    <location>
        <begin position="235"/>
        <end position="256"/>
    </location>
</feature>
<dbReference type="OrthoDB" id="9768187at2"/>
<keyword evidence="10" id="KW-1185">Reference proteome</keyword>
<dbReference type="GO" id="GO:0015648">
    <property type="term" value="F:lipid-linked peptidoglycan transporter activity"/>
    <property type="evidence" value="ECO:0007669"/>
    <property type="project" value="TreeGrafter"/>
</dbReference>
<protein>
    <submittedName>
        <fullName evidence="7 8">Rod shape-determining protein RodA</fullName>
    </submittedName>
</protein>
<dbReference type="InterPro" id="IPR001182">
    <property type="entry name" value="FtsW/RodA"/>
</dbReference>
<feature type="transmembrane region" description="Helical" evidence="6">
    <location>
        <begin position="116"/>
        <end position="135"/>
    </location>
</feature>
<dbReference type="AlphaFoldDB" id="A0A084JSU9"/>
<dbReference type="PANTHER" id="PTHR30474">
    <property type="entry name" value="CELL CYCLE PROTEIN"/>
    <property type="match status" value="1"/>
</dbReference>
<evidence type="ECO:0000256" key="1">
    <source>
        <dbReference type="ARBA" id="ARBA00004141"/>
    </source>
</evidence>
<proteinExistence type="predicted"/>
<feature type="transmembrane region" description="Helical" evidence="6">
    <location>
        <begin position="362"/>
        <end position="383"/>
    </location>
</feature>
<dbReference type="GO" id="GO:0008360">
    <property type="term" value="P:regulation of cell shape"/>
    <property type="evidence" value="ECO:0007669"/>
    <property type="project" value="UniProtKB-KW"/>
</dbReference>
<accession>A0A084JSU9</accession>
<dbReference type="EMBL" id="JPJI01000032">
    <property type="protein sequence ID" value="KEZ92033.1"/>
    <property type="molecule type" value="Genomic_DNA"/>
</dbReference>